<accession>A0A2S7N1U2</accession>
<dbReference type="AlphaFoldDB" id="A0A2S7N1U2"/>
<dbReference type="PANTHER" id="PTHR33993:SF2">
    <property type="entry name" value="VOC DOMAIN-CONTAINING PROTEIN"/>
    <property type="match status" value="1"/>
</dbReference>
<dbReference type="InterPro" id="IPR029068">
    <property type="entry name" value="Glyas_Bleomycin-R_OHBP_Dase"/>
</dbReference>
<reference evidence="2 3" key="1">
    <citation type="submission" date="2017-12" db="EMBL/GenBank/DDBJ databases">
        <title>Taxonomic description and draft genome of Pradoshia cofamensis Gen. nov., sp. nov., a thermotolerant bacillale isolated from anterior gut of earthworm Eisenia fetida.</title>
        <authorList>
            <person name="Saha T."/>
            <person name="Chakraborty R."/>
        </authorList>
    </citation>
    <scope>NUCLEOTIDE SEQUENCE [LARGE SCALE GENOMIC DNA]</scope>
    <source>
        <strain evidence="2 3">EAG3</strain>
    </source>
</reference>
<dbReference type="RefSeq" id="WP_104848433.1">
    <property type="nucleotide sequence ID" value="NZ_PKOZ01000002.1"/>
</dbReference>
<dbReference type="InterPro" id="IPR004360">
    <property type="entry name" value="Glyas_Fos-R_dOase_dom"/>
</dbReference>
<protein>
    <submittedName>
        <fullName evidence="2">Glyoxalase</fullName>
    </submittedName>
</protein>
<dbReference type="SUPFAM" id="SSF54593">
    <property type="entry name" value="Glyoxalase/Bleomycin resistance protein/Dihydroxybiphenyl dioxygenase"/>
    <property type="match status" value="1"/>
</dbReference>
<dbReference type="Pfam" id="PF00903">
    <property type="entry name" value="Glyoxalase"/>
    <property type="match status" value="1"/>
</dbReference>
<gene>
    <name evidence="2" type="ORF">CYL18_05215</name>
</gene>
<evidence type="ECO:0000313" key="3">
    <source>
        <dbReference type="Proteomes" id="UP000239663"/>
    </source>
</evidence>
<name>A0A2S7N1U2_9BACI</name>
<keyword evidence="3" id="KW-1185">Reference proteome</keyword>
<dbReference type="CDD" id="cd06587">
    <property type="entry name" value="VOC"/>
    <property type="match status" value="1"/>
</dbReference>
<feature type="domain" description="VOC" evidence="1">
    <location>
        <begin position="8"/>
        <end position="122"/>
    </location>
</feature>
<dbReference type="Proteomes" id="UP000239663">
    <property type="component" value="Unassembled WGS sequence"/>
</dbReference>
<sequence length="125" mass="14023">MAAQLLQQVGQIGIPVKDLDRAITFYSDILNLPLLFQTDRMAFYDLNGLRIMLSLPEKEEFAHTSSVLYYQVEDIQAVCKELLAKGAAFSGEPHVVTRMDNIETWMAFFTDSEGNTMALVSEVSV</sequence>
<dbReference type="Gene3D" id="3.10.180.10">
    <property type="entry name" value="2,3-Dihydroxybiphenyl 1,2-Dioxygenase, domain 1"/>
    <property type="match status" value="1"/>
</dbReference>
<dbReference type="InterPro" id="IPR037523">
    <property type="entry name" value="VOC_core"/>
</dbReference>
<organism evidence="2 3">
    <name type="scientific">Pradoshia eiseniae</name>
    <dbReference type="NCBI Taxonomy" id="2064768"/>
    <lineage>
        <taxon>Bacteria</taxon>
        <taxon>Bacillati</taxon>
        <taxon>Bacillota</taxon>
        <taxon>Bacilli</taxon>
        <taxon>Bacillales</taxon>
        <taxon>Bacillaceae</taxon>
        <taxon>Pradoshia</taxon>
    </lineage>
</organism>
<proteinExistence type="predicted"/>
<comment type="caution">
    <text evidence="2">The sequence shown here is derived from an EMBL/GenBank/DDBJ whole genome shotgun (WGS) entry which is preliminary data.</text>
</comment>
<dbReference type="InterPro" id="IPR052164">
    <property type="entry name" value="Anthracycline_SecMetBiosynth"/>
</dbReference>
<dbReference type="PANTHER" id="PTHR33993">
    <property type="entry name" value="GLYOXALASE-RELATED"/>
    <property type="match status" value="1"/>
</dbReference>
<evidence type="ECO:0000259" key="1">
    <source>
        <dbReference type="PROSITE" id="PS51819"/>
    </source>
</evidence>
<evidence type="ECO:0000313" key="2">
    <source>
        <dbReference type="EMBL" id="PQD96004.1"/>
    </source>
</evidence>
<dbReference type="PROSITE" id="PS51819">
    <property type="entry name" value="VOC"/>
    <property type="match status" value="1"/>
</dbReference>
<dbReference type="EMBL" id="PKOZ01000002">
    <property type="protein sequence ID" value="PQD96004.1"/>
    <property type="molecule type" value="Genomic_DNA"/>
</dbReference>
<dbReference type="OrthoDB" id="9804944at2"/>